<dbReference type="SUPFAM" id="SSF53822">
    <property type="entry name" value="Periplasmic binding protein-like I"/>
    <property type="match status" value="1"/>
</dbReference>
<protein>
    <recommendedName>
        <fullName evidence="4">Leucine-binding protein domain-containing protein</fullName>
    </recommendedName>
</protein>
<proteinExistence type="predicted"/>
<gene>
    <name evidence="3" type="ORF">METZ01_LOCUS21314</name>
</gene>
<reference evidence="3" key="1">
    <citation type="submission" date="2018-05" db="EMBL/GenBank/DDBJ databases">
        <authorList>
            <person name="Lanie J.A."/>
            <person name="Ng W.-L."/>
            <person name="Kazmierczak K.M."/>
            <person name="Andrzejewski T.M."/>
            <person name="Davidsen T.M."/>
            <person name="Wayne K.J."/>
            <person name="Tettelin H."/>
            <person name="Glass J.I."/>
            <person name="Rusch D."/>
            <person name="Podicherti R."/>
            <person name="Tsui H.-C.T."/>
            <person name="Winkler M.E."/>
        </authorList>
    </citation>
    <scope>NUCLEOTIDE SEQUENCE</scope>
</reference>
<evidence type="ECO:0000256" key="1">
    <source>
        <dbReference type="SAM" id="MobiDB-lite"/>
    </source>
</evidence>
<evidence type="ECO:0000256" key="2">
    <source>
        <dbReference type="SAM" id="Phobius"/>
    </source>
</evidence>
<sequence>MEPVGQGASLRKFGPLFALLVAAVVVVVVVVTGGDDDADQPVTQKSSSVEVDDGAEQGSVAAEKPSEDGGEPESEEVAPATTAPRALGTDWGPDTGFRPGVMFFDRAQELGLDIDWGERCDTDRGTLAIPSFFAGACAAPYEGWNGGATDRGVTEDSIRIVWWLPQDVDPIMAYLTSAIYNDDTTADDEHTIRGLLEYYETYYETYGRSVDLTIMIGSGNILDPAAARADAVKVDEEFDPFMVIGGPTLTNAFAEELHARGIPCISCGPGQTPEYYRERPGMAYTLGKGPQQLNMMVAEYIGKRLAGDPAIHAGDASMRGQERRFGRIWNLASRASVDSNAQFEELLAEYDVEVVESQSYILDPATLQESAGTVIARMKEAGVTSVIFNGDPIAPRDFTNEAAAQDYWPEWIVTGSVLVDTTAFARTYHQEQWSHAFGISNLSARVDRTVASSHFLYEWFHGEPPRANDNIGIIDPAPGLFYAVLQGVGPELTIEGFNEALFSADPTRSALTAPSLSYGDKDRWPDSQEPDYHGVDDIAEIWWDPTVEGLDEIDRDGRGMWQFVNGGQRYLLGEIPDGAPQAFEREGAVTVYLSPPASEASPSYEPLSSR</sequence>
<evidence type="ECO:0000313" key="3">
    <source>
        <dbReference type="EMBL" id="SUZ68460.1"/>
    </source>
</evidence>
<dbReference type="InterPro" id="IPR028082">
    <property type="entry name" value="Peripla_BP_I"/>
</dbReference>
<accession>A0A381PND9</accession>
<feature type="region of interest" description="Disordered" evidence="1">
    <location>
        <begin position="36"/>
        <end position="94"/>
    </location>
</feature>
<keyword evidence="2" id="KW-0812">Transmembrane</keyword>
<organism evidence="3">
    <name type="scientific">marine metagenome</name>
    <dbReference type="NCBI Taxonomy" id="408172"/>
    <lineage>
        <taxon>unclassified sequences</taxon>
        <taxon>metagenomes</taxon>
        <taxon>ecological metagenomes</taxon>
    </lineage>
</organism>
<name>A0A381PND9_9ZZZZ</name>
<dbReference type="EMBL" id="UINC01001039">
    <property type="protein sequence ID" value="SUZ68460.1"/>
    <property type="molecule type" value="Genomic_DNA"/>
</dbReference>
<keyword evidence="2" id="KW-1133">Transmembrane helix</keyword>
<feature type="transmembrane region" description="Helical" evidence="2">
    <location>
        <begin position="16"/>
        <end position="34"/>
    </location>
</feature>
<keyword evidence="2" id="KW-0472">Membrane</keyword>
<evidence type="ECO:0008006" key="4">
    <source>
        <dbReference type="Google" id="ProtNLM"/>
    </source>
</evidence>
<dbReference type="AlphaFoldDB" id="A0A381PND9"/>